<feature type="domain" description="Choline sulfatase enzyme C-terminal" evidence="2">
    <location>
        <begin position="18"/>
        <end position="70"/>
    </location>
</feature>
<dbReference type="InterPro" id="IPR025863">
    <property type="entry name" value="Choline_sulf_C_dom"/>
</dbReference>
<dbReference type="EMBL" id="JANX01000475">
    <property type="protein sequence ID" value="KGM31590.1"/>
    <property type="molecule type" value="Genomic_DNA"/>
</dbReference>
<feature type="region of interest" description="Disordered" evidence="1">
    <location>
        <begin position="70"/>
        <end position="100"/>
    </location>
</feature>
<evidence type="ECO:0000313" key="3">
    <source>
        <dbReference type="EMBL" id="KGM31590.1"/>
    </source>
</evidence>
<evidence type="ECO:0000313" key="4">
    <source>
        <dbReference type="Proteomes" id="UP000029995"/>
    </source>
</evidence>
<dbReference type="AlphaFoldDB" id="A0A0A0D0J9"/>
<proteinExistence type="predicted"/>
<evidence type="ECO:0000259" key="2">
    <source>
        <dbReference type="Pfam" id="PF12411"/>
    </source>
</evidence>
<name>A0A0A0D0J9_9PROT</name>
<evidence type="ECO:0000256" key="1">
    <source>
        <dbReference type="SAM" id="MobiDB-lite"/>
    </source>
</evidence>
<dbReference type="Pfam" id="PF12411">
    <property type="entry name" value="Choline_sulf_C"/>
    <property type="match status" value="1"/>
</dbReference>
<sequence length="100" mass="11571">AAFRAEVAARWDLPRLREQVLESQRRRRFVDAALRRGALHGWDWQPRQDATRQYIRNHMDLDDLEAAARFPRVTRGNNPHGDDNNRETASCADHASSPLP</sequence>
<reference evidence="3 4" key="1">
    <citation type="submission" date="2014-01" db="EMBL/GenBank/DDBJ databases">
        <title>Genome sequence determination for a cystic fibrosis isolate, Inquilinus limosus.</title>
        <authorList>
            <person name="Pino M."/>
            <person name="Di Conza J."/>
            <person name="Gutkind G."/>
        </authorList>
    </citation>
    <scope>NUCLEOTIDE SEQUENCE [LARGE SCALE GENOMIC DNA]</scope>
    <source>
        <strain evidence="3 4">MP06</strain>
    </source>
</reference>
<accession>A0A0A0D0J9</accession>
<gene>
    <name evidence="3" type="ORF">P409_26270</name>
</gene>
<organism evidence="3 4">
    <name type="scientific">Inquilinus limosus MP06</name>
    <dbReference type="NCBI Taxonomy" id="1398085"/>
    <lineage>
        <taxon>Bacteria</taxon>
        <taxon>Pseudomonadati</taxon>
        <taxon>Pseudomonadota</taxon>
        <taxon>Alphaproteobacteria</taxon>
        <taxon>Rhodospirillales</taxon>
        <taxon>Rhodospirillaceae</taxon>
        <taxon>Inquilinus</taxon>
    </lineage>
</organism>
<dbReference type="Proteomes" id="UP000029995">
    <property type="component" value="Unassembled WGS sequence"/>
</dbReference>
<protein>
    <recommendedName>
        <fullName evidence="2">Choline sulfatase enzyme C-terminal domain-containing protein</fullName>
    </recommendedName>
</protein>
<feature type="non-terminal residue" evidence="3">
    <location>
        <position position="1"/>
    </location>
</feature>
<comment type="caution">
    <text evidence="3">The sequence shown here is derived from an EMBL/GenBank/DDBJ whole genome shotgun (WGS) entry which is preliminary data.</text>
</comment>